<keyword evidence="6" id="KW-0489">Methyltransferase</keyword>
<evidence type="ECO:0000256" key="1">
    <source>
        <dbReference type="ARBA" id="ARBA00004127"/>
    </source>
</evidence>
<evidence type="ECO:0000313" key="6">
    <source>
        <dbReference type="EMBL" id="RQH01020.1"/>
    </source>
</evidence>
<dbReference type="PANTHER" id="PTHR12714">
    <property type="entry name" value="PROTEIN-S ISOPRENYLCYSTEINE O-METHYLTRANSFERASE"/>
    <property type="match status" value="1"/>
</dbReference>
<evidence type="ECO:0000256" key="4">
    <source>
        <dbReference type="ARBA" id="ARBA00023136"/>
    </source>
</evidence>
<evidence type="ECO:0000256" key="5">
    <source>
        <dbReference type="SAM" id="Phobius"/>
    </source>
</evidence>
<dbReference type="PANTHER" id="PTHR12714:SF9">
    <property type="entry name" value="PROTEIN-S-ISOPRENYLCYSTEINE O-METHYLTRANSFERASE"/>
    <property type="match status" value="1"/>
</dbReference>
<keyword evidence="6" id="KW-0808">Transferase</keyword>
<accession>A0A3N6PJ37</accession>
<dbReference type="InterPro" id="IPR007318">
    <property type="entry name" value="Phopholipid_MeTrfase"/>
</dbReference>
<dbReference type="AlphaFoldDB" id="A0A3N6PJ37"/>
<comment type="subcellular location">
    <subcellularLocation>
        <location evidence="1">Endomembrane system</location>
        <topology evidence="1">Multi-pass membrane protein</topology>
    </subcellularLocation>
</comment>
<proteinExistence type="predicted"/>
<name>A0A3N6PJ37_NATCH</name>
<sequence length="168" mass="18850">MTSLRVRSKTVLFTILIPGTVAVAVPQLLARWRPHPRLPVDSYAANAVGTLSIALGALLYAHTAERFGVEGDGTPSPTDEPGALVTTGAYSYTRNPMYVSVVLVVLGQALRRRSVSVLWWAVGCWLGFHNRVIRYEEPHLAEKHGDAYERYRERVPRWLPTGRSRRER</sequence>
<dbReference type="Gene3D" id="1.20.120.1630">
    <property type="match status" value="1"/>
</dbReference>
<dbReference type="GO" id="GO:0012505">
    <property type="term" value="C:endomembrane system"/>
    <property type="evidence" value="ECO:0007669"/>
    <property type="project" value="UniProtKB-SubCell"/>
</dbReference>
<evidence type="ECO:0000256" key="2">
    <source>
        <dbReference type="ARBA" id="ARBA00022692"/>
    </source>
</evidence>
<protein>
    <submittedName>
        <fullName evidence="6">Isoprenylcysteine carboxylmethyltransferase family protein</fullName>
    </submittedName>
</protein>
<keyword evidence="3 5" id="KW-1133">Transmembrane helix</keyword>
<dbReference type="Pfam" id="PF04191">
    <property type="entry name" value="PEMT"/>
    <property type="match status" value="1"/>
</dbReference>
<feature type="transmembrane region" description="Helical" evidence="5">
    <location>
        <begin position="12"/>
        <end position="30"/>
    </location>
</feature>
<dbReference type="GO" id="GO:0032259">
    <property type="term" value="P:methylation"/>
    <property type="evidence" value="ECO:0007669"/>
    <property type="project" value="UniProtKB-KW"/>
</dbReference>
<dbReference type="Proteomes" id="UP000281431">
    <property type="component" value="Unassembled WGS sequence"/>
</dbReference>
<keyword evidence="7" id="KW-1185">Reference proteome</keyword>
<evidence type="ECO:0000313" key="7">
    <source>
        <dbReference type="Proteomes" id="UP000281431"/>
    </source>
</evidence>
<dbReference type="EMBL" id="REFZ01000005">
    <property type="protein sequence ID" value="RQH01020.1"/>
    <property type="molecule type" value="Genomic_DNA"/>
</dbReference>
<organism evidence="6 7">
    <name type="scientific">Natrarchaeobius chitinivorans</name>
    <dbReference type="NCBI Taxonomy" id="1679083"/>
    <lineage>
        <taxon>Archaea</taxon>
        <taxon>Methanobacteriati</taxon>
        <taxon>Methanobacteriota</taxon>
        <taxon>Stenosarchaea group</taxon>
        <taxon>Halobacteria</taxon>
        <taxon>Halobacteriales</taxon>
        <taxon>Natrialbaceae</taxon>
        <taxon>Natrarchaeobius</taxon>
    </lineage>
</organism>
<dbReference type="GO" id="GO:0008168">
    <property type="term" value="F:methyltransferase activity"/>
    <property type="evidence" value="ECO:0007669"/>
    <property type="project" value="UniProtKB-KW"/>
</dbReference>
<feature type="transmembrane region" description="Helical" evidence="5">
    <location>
        <begin position="42"/>
        <end position="61"/>
    </location>
</feature>
<keyword evidence="2 5" id="KW-0812">Transmembrane</keyword>
<evidence type="ECO:0000256" key="3">
    <source>
        <dbReference type="ARBA" id="ARBA00022989"/>
    </source>
</evidence>
<comment type="caution">
    <text evidence="6">The sequence shown here is derived from an EMBL/GenBank/DDBJ whole genome shotgun (WGS) entry which is preliminary data.</text>
</comment>
<reference evidence="6 7" key="1">
    <citation type="submission" date="2018-10" db="EMBL/GenBank/DDBJ databases">
        <title>Natrarchaeobius chitinivorans gen. nov., sp. nov., and Natrarchaeobius haloalkaliphilus sp. nov., alkaliphilic, chitin-utilizing haloarchaea from hypersaline alkaline lakes.</title>
        <authorList>
            <person name="Sorokin D.Y."/>
            <person name="Elcheninov A.G."/>
            <person name="Kostrikina N.A."/>
            <person name="Bale N.J."/>
            <person name="Sinninghe Damste J.S."/>
            <person name="Khijniak T.V."/>
            <person name="Kublanov I.V."/>
            <person name="Toshchakov S.V."/>
        </authorList>
    </citation>
    <scope>NUCLEOTIDE SEQUENCE [LARGE SCALE GENOMIC DNA]</scope>
    <source>
        <strain evidence="6 7">AArcht7</strain>
    </source>
</reference>
<gene>
    <name evidence="6" type="ORF">EA472_09965</name>
</gene>
<keyword evidence="4 5" id="KW-0472">Membrane</keyword>